<evidence type="ECO:0000259" key="2">
    <source>
        <dbReference type="Pfam" id="PF08718"/>
    </source>
</evidence>
<keyword evidence="4" id="KW-1185">Reference proteome</keyword>
<dbReference type="Proteomes" id="UP001329430">
    <property type="component" value="Chromosome 3"/>
</dbReference>
<proteinExistence type="inferred from homology"/>
<dbReference type="GO" id="GO:0032691">
    <property type="term" value="P:negative regulation of interleukin-1 beta production"/>
    <property type="evidence" value="ECO:0007669"/>
    <property type="project" value="UniProtKB-ARBA"/>
</dbReference>
<dbReference type="InterPro" id="IPR036497">
    <property type="entry name" value="GLTP_sf"/>
</dbReference>
<sequence>MNNHFDIKLVHDNFQFSLNEENDVLLKEYLDGYEELNKFCNLMGVVFGFVSKDLRSKMDILYDFLKDASISDNYKSTKKMIEYEKNNQLLDKKGFTSGSRTLLRLHRGLDFLRVFLKSVAELKDNENTSAVGRAAYDKTLSHHHTFIIRNGARLAMHTMPTREQLLKKICGENEEDIKRTVTILPQMLDVTTIVFDRIENLYTIHELHTLP</sequence>
<dbReference type="InterPro" id="IPR014830">
    <property type="entry name" value="Glycolipid_transfer_prot_dom"/>
</dbReference>
<organism evidence="3 4">
    <name type="scientific">Pyrocoelia pectoralis</name>
    <dbReference type="NCBI Taxonomy" id="417401"/>
    <lineage>
        <taxon>Eukaryota</taxon>
        <taxon>Metazoa</taxon>
        <taxon>Ecdysozoa</taxon>
        <taxon>Arthropoda</taxon>
        <taxon>Hexapoda</taxon>
        <taxon>Insecta</taxon>
        <taxon>Pterygota</taxon>
        <taxon>Neoptera</taxon>
        <taxon>Endopterygota</taxon>
        <taxon>Coleoptera</taxon>
        <taxon>Polyphaga</taxon>
        <taxon>Elateriformia</taxon>
        <taxon>Elateroidea</taxon>
        <taxon>Lampyridae</taxon>
        <taxon>Lampyrinae</taxon>
        <taxon>Pyrocoelia</taxon>
    </lineage>
</organism>
<evidence type="ECO:0000313" key="3">
    <source>
        <dbReference type="EMBL" id="KAK5647031.1"/>
    </source>
</evidence>
<accession>A0AAN7ZSF3</accession>
<comment type="caution">
    <text evidence="3">The sequence shown here is derived from an EMBL/GenBank/DDBJ whole genome shotgun (WGS) entry which is preliminary data.</text>
</comment>
<dbReference type="PANTHER" id="PTHR10219">
    <property type="entry name" value="GLYCOLIPID TRANSFER PROTEIN-RELATED"/>
    <property type="match status" value="1"/>
</dbReference>
<dbReference type="GO" id="GO:0005829">
    <property type="term" value="C:cytosol"/>
    <property type="evidence" value="ECO:0007669"/>
    <property type="project" value="TreeGrafter"/>
</dbReference>
<comment type="similarity">
    <text evidence="1">Belongs to the GLTP family.</text>
</comment>
<dbReference type="Pfam" id="PF08718">
    <property type="entry name" value="GLTP"/>
    <property type="match status" value="1"/>
</dbReference>
<dbReference type="SUPFAM" id="SSF110004">
    <property type="entry name" value="Glycolipid transfer protein, GLTP"/>
    <property type="match status" value="1"/>
</dbReference>
<dbReference type="AlphaFoldDB" id="A0AAN7ZSF3"/>
<dbReference type="PANTHER" id="PTHR10219:SF43">
    <property type="entry name" value="GLYCOLIPID TRANSFER PROTEIN DOMAIN-CONTAINING PROTEIN"/>
    <property type="match status" value="1"/>
</dbReference>
<evidence type="ECO:0000256" key="1">
    <source>
        <dbReference type="ARBA" id="ARBA00007148"/>
    </source>
</evidence>
<reference evidence="3 4" key="1">
    <citation type="journal article" date="2024" name="Insects">
        <title>An Improved Chromosome-Level Genome Assembly of the Firefly Pyrocoelia pectoralis.</title>
        <authorList>
            <person name="Fu X."/>
            <person name="Meyer-Rochow V.B."/>
            <person name="Ballantyne L."/>
            <person name="Zhu X."/>
        </authorList>
    </citation>
    <scope>NUCLEOTIDE SEQUENCE [LARGE SCALE GENOMIC DNA]</scope>
    <source>
        <strain evidence="3">XCY_ONT2</strain>
    </source>
</reference>
<dbReference type="GO" id="GO:1902388">
    <property type="term" value="F:ceramide 1-phosphate transfer activity"/>
    <property type="evidence" value="ECO:0007669"/>
    <property type="project" value="TreeGrafter"/>
</dbReference>
<dbReference type="GO" id="GO:0016020">
    <property type="term" value="C:membrane"/>
    <property type="evidence" value="ECO:0007669"/>
    <property type="project" value="TreeGrafter"/>
</dbReference>
<protein>
    <recommendedName>
        <fullName evidence="2">Glycolipid transfer protein domain-containing protein</fullName>
    </recommendedName>
</protein>
<name>A0AAN7ZSF3_9COLE</name>
<dbReference type="Gene3D" id="1.10.3520.10">
    <property type="entry name" value="Glycolipid transfer protein"/>
    <property type="match status" value="1"/>
</dbReference>
<feature type="domain" description="Glycolipid transfer protein" evidence="2">
    <location>
        <begin position="25"/>
        <end position="170"/>
    </location>
</feature>
<evidence type="ECO:0000313" key="4">
    <source>
        <dbReference type="Proteomes" id="UP001329430"/>
    </source>
</evidence>
<dbReference type="FunFam" id="1.10.3520.10:FF:000002">
    <property type="entry name" value="Ceramide-1-phosphate transfer protein"/>
    <property type="match status" value="1"/>
</dbReference>
<dbReference type="GO" id="GO:1902387">
    <property type="term" value="F:ceramide 1-phosphate binding"/>
    <property type="evidence" value="ECO:0007669"/>
    <property type="project" value="TreeGrafter"/>
</dbReference>
<gene>
    <name evidence="3" type="ORF">RI129_005495</name>
</gene>
<dbReference type="EMBL" id="JAVRBK010000003">
    <property type="protein sequence ID" value="KAK5647031.1"/>
    <property type="molecule type" value="Genomic_DNA"/>
</dbReference>